<evidence type="ECO:0000256" key="1">
    <source>
        <dbReference type="SAM" id="MobiDB-lite"/>
    </source>
</evidence>
<feature type="compositionally biased region" description="Basic and acidic residues" evidence="1">
    <location>
        <begin position="64"/>
        <end position="73"/>
    </location>
</feature>
<sequence length="73" mass="8529">MEADKAFHEEYKSKMKKNVKLLPYAAWIRNETLFFEITRDPRKKAEKGRGMGRIHPVQSSASYFERHGQDSGV</sequence>
<dbReference type="STRING" id="210143.A0A1R3J212"/>
<proteinExistence type="predicted"/>
<evidence type="ECO:0000313" key="2">
    <source>
        <dbReference type="EMBL" id="OMO88830.1"/>
    </source>
</evidence>
<comment type="caution">
    <text evidence="2">The sequence shown here is derived from an EMBL/GenBank/DDBJ whole genome shotgun (WGS) entry which is preliminary data.</text>
</comment>
<gene>
    <name evidence="2" type="ORF">CCACVL1_08178</name>
</gene>
<reference evidence="2 3" key="1">
    <citation type="submission" date="2013-09" db="EMBL/GenBank/DDBJ databases">
        <title>Corchorus capsularis genome sequencing.</title>
        <authorList>
            <person name="Alam M."/>
            <person name="Haque M.S."/>
            <person name="Islam M.S."/>
            <person name="Emdad E.M."/>
            <person name="Islam M.M."/>
            <person name="Ahmed B."/>
            <person name="Halim A."/>
            <person name="Hossen Q.M.M."/>
            <person name="Hossain M.Z."/>
            <person name="Ahmed R."/>
            <person name="Khan M.M."/>
            <person name="Islam R."/>
            <person name="Rashid M.M."/>
            <person name="Khan S.A."/>
            <person name="Rahman M.S."/>
            <person name="Alam M."/>
        </authorList>
    </citation>
    <scope>NUCLEOTIDE SEQUENCE [LARGE SCALE GENOMIC DNA]</scope>
    <source>
        <strain evidence="3">cv. CVL-1</strain>
        <tissue evidence="2">Whole seedling</tissue>
    </source>
</reference>
<dbReference type="AlphaFoldDB" id="A0A1R3J212"/>
<organism evidence="2 3">
    <name type="scientific">Corchorus capsularis</name>
    <name type="common">Jute</name>
    <dbReference type="NCBI Taxonomy" id="210143"/>
    <lineage>
        <taxon>Eukaryota</taxon>
        <taxon>Viridiplantae</taxon>
        <taxon>Streptophyta</taxon>
        <taxon>Embryophyta</taxon>
        <taxon>Tracheophyta</taxon>
        <taxon>Spermatophyta</taxon>
        <taxon>Magnoliopsida</taxon>
        <taxon>eudicotyledons</taxon>
        <taxon>Gunneridae</taxon>
        <taxon>Pentapetalae</taxon>
        <taxon>rosids</taxon>
        <taxon>malvids</taxon>
        <taxon>Malvales</taxon>
        <taxon>Malvaceae</taxon>
        <taxon>Grewioideae</taxon>
        <taxon>Apeibeae</taxon>
        <taxon>Corchorus</taxon>
    </lineage>
</organism>
<dbReference type="Gramene" id="OMO88830">
    <property type="protein sequence ID" value="OMO88830"/>
    <property type="gene ID" value="CCACVL1_08178"/>
</dbReference>
<dbReference type="PANTHER" id="PTHR44843:SF14">
    <property type="entry name" value="METHYLTRANSFERASE TYPE 11 DOMAIN-CONTAINING PROTEIN"/>
    <property type="match status" value="1"/>
</dbReference>
<accession>A0A1R3J212</accession>
<dbReference type="EMBL" id="AWWV01008898">
    <property type="protein sequence ID" value="OMO88830.1"/>
    <property type="molecule type" value="Genomic_DNA"/>
</dbReference>
<evidence type="ECO:0000313" key="3">
    <source>
        <dbReference type="Proteomes" id="UP000188268"/>
    </source>
</evidence>
<dbReference type="Proteomes" id="UP000188268">
    <property type="component" value="Unassembled WGS sequence"/>
</dbReference>
<feature type="region of interest" description="Disordered" evidence="1">
    <location>
        <begin position="45"/>
        <end position="73"/>
    </location>
</feature>
<protein>
    <submittedName>
        <fullName evidence="2">Uncharacterized protein</fullName>
    </submittedName>
</protein>
<dbReference type="PANTHER" id="PTHR44843">
    <property type="entry name" value="METHYLTRANSFERASE"/>
    <property type="match status" value="1"/>
</dbReference>
<name>A0A1R3J212_COCAP</name>
<keyword evidence="3" id="KW-1185">Reference proteome</keyword>
<dbReference type="OrthoDB" id="10006218at2759"/>